<evidence type="ECO:0000313" key="3">
    <source>
        <dbReference type="Proteomes" id="UP000298652"/>
    </source>
</evidence>
<accession>A0A4U6VXX0</accession>
<protein>
    <submittedName>
        <fullName evidence="2">Uncharacterized protein</fullName>
    </submittedName>
</protein>
<dbReference type="Gramene" id="TKW34035">
    <property type="protein sequence ID" value="TKW34035"/>
    <property type="gene ID" value="SEVIR_2G278750v2"/>
</dbReference>
<keyword evidence="3" id="KW-1185">Reference proteome</keyword>
<gene>
    <name evidence="2" type="ORF">SEVIR_2G278750v2</name>
</gene>
<feature type="compositionally biased region" description="Basic and acidic residues" evidence="1">
    <location>
        <begin position="96"/>
        <end position="109"/>
    </location>
</feature>
<proteinExistence type="predicted"/>
<feature type="compositionally biased region" description="Basic and acidic residues" evidence="1">
    <location>
        <begin position="1"/>
        <end position="14"/>
    </location>
</feature>
<reference evidence="2" key="1">
    <citation type="submission" date="2019-03" db="EMBL/GenBank/DDBJ databases">
        <title>WGS assembly of Setaria viridis.</title>
        <authorList>
            <person name="Huang P."/>
            <person name="Jenkins J."/>
            <person name="Grimwood J."/>
            <person name="Barry K."/>
            <person name="Healey A."/>
            <person name="Mamidi S."/>
            <person name="Sreedasyam A."/>
            <person name="Shu S."/>
            <person name="Feldman M."/>
            <person name="Wu J."/>
            <person name="Yu Y."/>
            <person name="Chen C."/>
            <person name="Johnson J."/>
            <person name="Rokhsar D."/>
            <person name="Baxter I."/>
            <person name="Schmutz J."/>
            <person name="Brutnell T."/>
            <person name="Kellogg E."/>
        </authorList>
    </citation>
    <scope>NUCLEOTIDE SEQUENCE [LARGE SCALE GENOMIC DNA]</scope>
</reference>
<feature type="region of interest" description="Disordered" evidence="1">
    <location>
        <begin position="1"/>
        <end position="24"/>
    </location>
</feature>
<feature type="compositionally biased region" description="Low complexity" evidence="1">
    <location>
        <begin position="61"/>
        <end position="75"/>
    </location>
</feature>
<feature type="region of interest" description="Disordered" evidence="1">
    <location>
        <begin position="39"/>
        <end position="133"/>
    </location>
</feature>
<evidence type="ECO:0000313" key="2">
    <source>
        <dbReference type="EMBL" id="TKW34035.1"/>
    </source>
</evidence>
<name>A0A4U6VXX0_SETVI</name>
<dbReference type="EMBL" id="CM016553">
    <property type="protein sequence ID" value="TKW34035.1"/>
    <property type="molecule type" value="Genomic_DNA"/>
</dbReference>
<organism evidence="2 3">
    <name type="scientific">Setaria viridis</name>
    <name type="common">Green bristlegrass</name>
    <name type="synonym">Setaria italica subsp. viridis</name>
    <dbReference type="NCBI Taxonomy" id="4556"/>
    <lineage>
        <taxon>Eukaryota</taxon>
        <taxon>Viridiplantae</taxon>
        <taxon>Streptophyta</taxon>
        <taxon>Embryophyta</taxon>
        <taxon>Tracheophyta</taxon>
        <taxon>Spermatophyta</taxon>
        <taxon>Magnoliopsida</taxon>
        <taxon>Liliopsida</taxon>
        <taxon>Poales</taxon>
        <taxon>Poaceae</taxon>
        <taxon>PACMAD clade</taxon>
        <taxon>Panicoideae</taxon>
        <taxon>Panicodae</taxon>
        <taxon>Paniceae</taxon>
        <taxon>Cenchrinae</taxon>
        <taxon>Setaria</taxon>
    </lineage>
</organism>
<evidence type="ECO:0000256" key="1">
    <source>
        <dbReference type="SAM" id="MobiDB-lite"/>
    </source>
</evidence>
<dbReference type="Proteomes" id="UP000298652">
    <property type="component" value="Chromosome 2"/>
</dbReference>
<sequence>MVPAKDPEPMDTMRRSLTPAASGNSCSLWSRCVMVAATPPRCGGDGRAHVQRPDGTGGGADVADVEVQVVAVDDVGAGEEEGRRRGEVVAGHQQRRHDVPEQDVPEHPPQRGPLPSSEQERRPPAPRASSGASAALLPPVLPPYAHLFLFDVWAPPPPPITLSQCDSRLVTRPAPSSSVAACVAQRQAAPLPRQQVMAVAFLISRLPRHVQAHVLWCFCIHIAYWGNIFNLASIIDKLINKTETSCYSISIAGKCAGRKSSEIDPSN</sequence>
<dbReference type="AlphaFoldDB" id="A0A4U6VXX0"/>